<comment type="similarity">
    <text evidence="2 9">Belongs to the CRISPR-associated endoribonuclease Cas2 protein family.</text>
</comment>
<dbReference type="GO" id="GO:0046872">
    <property type="term" value="F:metal ion binding"/>
    <property type="evidence" value="ECO:0007669"/>
    <property type="project" value="UniProtKB-UniRule"/>
</dbReference>
<keyword evidence="4 9" id="KW-0479">Metal-binding</keyword>
<accession>A0A4Y3PF69</accession>
<dbReference type="InterPro" id="IPR021127">
    <property type="entry name" value="CRISPR_associated_Cas2"/>
</dbReference>
<dbReference type="HAMAP" id="MF_01471">
    <property type="entry name" value="Cas2"/>
    <property type="match status" value="1"/>
</dbReference>
<dbReference type="GO" id="GO:0051607">
    <property type="term" value="P:defense response to virus"/>
    <property type="evidence" value="ECO:0007669"/>
    <property type="project" value="UniProtKB-UniRule"/>
</dbReference>
<comment type="caution">
    <text evidence="10">The sequence shown here is derived from an EMBL/GenBank/DDBJ whole genome shotgun (WGS) entry which is preliminary data.</text>
</comment>
<evidence type="ECO:0000313" key="11">
    <source>
        <dbReference type="Proteomes" id="UP000316882"/>
    </source>
</evidence>
<dbReference type="NCBIfam" id="TIGR01573">
    <property type="entry name" value="cas2"/>
    <property type="match status" value="1"/>
</dbReference>
<evidence type="ECO:0000256" key="6">
    <source>
        <dbReference type="ARBA" id="ARBA00022801"/>
    </source>
</evidence>
<dbReference type="Proteomes" id="UP000316882">
    <property type="component" value="Unassembled WGS sequence"/>
</dbReference>
<keyword evidence="5 9" id="KW-0255">Endonuclease</keyword>
<keyword evidence="6 9" id="KW-0378">Hydrolase</keyword>
<dbReference type="AlphaFoldDB" id="A0A4Y3PF69"/>
<feature type="binding site" evidence="9">
    <location>
        <position position="8"/>
    </location>
    <ligand>
        <name>Mg(2+)</name>
        <dbReference type="ChEBI" id="CHEBI:18420"/>
        <note>catalytic</note>
    </ligand>
</feature>
<keyword evidence="7 9" id="KW-0460">Magnesium</keyword>
<dbReference type="PANTHER" id="PTHR34405:SF3">
    <property type="entry name" value="CRISPR-ASSOCIATED ENDORIBONUCLEASE CAS2 3"/>
    <property type="match status" value="1"/>
</dbReference>
<keyword evidence="8 9" id="KW-0051">Antiviral defense</keyword>
<proteinExistence type="inferred from homology"/>
<dbReference type="GO" id="GO:0004521">
    <property type="term" value="F:RNA endonuclease activity"/>
    <property type="evidence" value="ECO:0007669"/>
    <property type="project" value="InterPro"/>
</dbReference>
<comment type="subunit">
    <text evidence="9">Homodimer, forms a heterotetramer with a Cas1 homodimer.</text>
</comment>
<evidence type="ECO:0000256" key="7">
    <source>
        <dbReference type="ARBA" id="ARBA00022842"/>
    </source>
</evidence>
<protein>
    <recommendedName>
        <fullName evidence="9">CRISPR-associated endoribonuclease Cas2</fullName>
        <ecNumber evidence="9">3.1.-.-</ecNumber>
    </recommendedName>
</protein>
<sequence>MHLLVIYDVQDDKVRNRVANACKDYGLYRVQYSAFKGELSLNRMQELFLLLKKILGVDVGNIQMYPMCEKDIKQVKEIENVHFL</sequence>
<name>A0A4Y3PF69_BREPA</name>
<evidence type="ECO:0000256" key="3">
    <source>
        <dbReference type="ARBA" id="ARBA00022722"/>
    </source>
</evidence>
<dbReference type="PANTHER" id="PTHR34405">
    <property type="entry name" value="CRISPR-ASSOCIATED ENDORIBONUCLEASE CAS2"/>
    <property type="match status" value="1"/>
</dbReference>
<dbReference type="GO" id="GO:0016787">
    <property type="term" value="F:hydrolase activity"/>
    <property type="evidence" value="ECO:0007669"/>
    <property type="project" value="UniProtKB-KW"/>
</dbReference>
<keyword evidence="3 9" id="KW-0540">Nuclease</keyword>
<dbReference type="EMBL" id="BJMH01000012">
    <property type="protein sequence ID" value="GEB33180.1"/>
    <property type="molecule type" value="Genomic_DNA"/>
</dbReference>
<keyword evidence="11" id="KW-1185">Reference proteome</keyword>
<dbReference type="CDD" id="cd09725">
    <property type="entry name" value="Cas2_I_II_III"/>
    <property type="match status" value="1"/>
</dbReference>
<evidence type="ECO:0000256" key="4">
    <source>
        <dbReference type="ARBA" id="ARBA00022723"/>
    </source>
</evidence>
<dbReference type="RefSeq" id="WP_122965509.1">
    <property type="nucleotide sequence ID" value="NZ_BJMH01000012.1"/>
</dbReference>
<dbReference type="Pfam" id="PF09827">
    <property type="entry name" value="CRISPR_Cas2"/>
    <property type="match status" value="1"/>
</dbReference>
<evidence type="ECO:0000256" key="2">
    <source>
        <dbReference type="ARBA" id="ARBA00009959"/>
    </source>
</evidence>
<organism evidence="10 11">
    <name type="scientific">Brevibacillus parabrevis</name>
    <dbReference type="NCBI Taxonomy" id="54914"/>
    <lineage>
        <taxon>Bacteria</taxon>
        <taxon>Bacillati</taxon>
        <taxon>Bacillota</taxon>
        <taxon>Bacilli</taxon>
        <taxon>Bacillales</taxon>
        <taxon>Paenibacillaceae</taxon>
        <taxon>Brevibacillus</taxon>
    </lineage>
</organism>
<reference evidence="10 11" key="1">
    <citation type="submission" date="2019-06" db="EMBL/GenBank/DDBJ databases">
        <title>Whole genome shotgun sequence of Brevibacillus parabrevis NBRC 12334.</title>
        <authorList>
            <person name="Hosoyama A."/>
            <person name="Uohara A."/>
            <person name="Ohji S."/>
            <person name="Ichikawa N."/>
        </authorList>
    </citation>
    <scope>NUCLEOTIDE SEQUENCE [LARGE SCALE GENOMIC DNA]</scope>
    <source>
        <strain evidence="10 11">NBRC 12334</strain>
    </source>
</reference>
<dbReference type="Gene3D" id="3.30.70.240">
    <property type="match status" value="1"/>
</dbReference>
<evidence type="ECO:0000256" key="5">
    <source>
        <dbReference type="ARBA" id="ARBA00022759"/>
    </source>
</evidence>
<evidence type="ECO:0000313" key="10">
    <source>
        <dbReference type="EMBL" id="GEB33180.1"/>
    </source>
</evidence>
<comment type="cofactor">
    <cofactor evidence="1 9">
        <name>Mg(2+)</name>
        <dbReference type="ChEBI" id="CHEBI:18420"/>
    </cofactor>
</comment>
<evidence type="ECO:0000256" key="8">
    <source>
        <dbReference type="ARBA" id="ARBA00023118"/>
    </source>
</evidence>
<dbReference type="InterPro" id="IPR019199">
    <property type="entry name" value="Virulence_VapD/CRISPR_Cas2"/>
</dbReference>
<evidence type="ECO:0000256" key="9">
    <source>
        <dbReference type="HAMAP-Rule" id="MF_01471"/>
    </source>
</evidence>
<dbReference type="EC" id="3.1.-.-" evidence="9"/>
<comment type="function">
    <text evidence="9">CRISPR (clustered regularly interspaced short palindromic repeat), is an adaptive immune system that provides protection against mobile genetic elements (viruses, transposable elements and conjugative plasmids). CRISPR clusters contain sequences complementary to antecedent mobile elements and target invading nucleic acids. CRISPR clusters are transcribed and processed into CRISPR RNA (crRNA). Functions as a ssRNA-specific endoribonuclease. Involved in the integration of spacer DNA into the CRISPR cassette.</text>
</comment>
<evidence type="ECO:0000256" key="1">
    <source>
        <dbReference type="ARBA" id="ARBA00001946"/>
    </source>
</evidence>
<dbReference type="GO" id="GO:0043571">
    <property type="term" value="P:maintenance of CRISPR repeat elements"/>
    <property type="evidence" value="ECO:0007669"/>
    <property type="project" value="UniProtKB-UniRule"/>
</dbReference>
<gene>
    <name evidence="10" type="primary">cas2-2_1</name>
    <name evidence="9" type="synonym">cas2</name>
    <name evidence="10" type="ORF">BPA01_27600</name>
</gene>
<dbReference type="GeneID" id="87609696"/>
<dbReference type="SUPFAM" id="SSF143430">
    <property type="entry name" value="TTP0101/SSO1404-like"/>
    <property type="match status" value="1"/>
</dbReference>